<protein>
    <recommendedName>
        <fullName evidence="2">DUF7223 domain-containing protein</fullName>
    </recommendedName>
</protein>
<feature type="region of interest" description="Disordered" evidence="1">
    <location>
        <begin position="364"/>
        <end position="404"/>
    </location>
</feature>
<reference evidence="3" key="2">
    <citation type="submission" date="2021-08" db="EMBL/GenBank/DDBJ databases">
        <authorList>
            <person name="Gostincar C."/>
            <person name="Sun X."/>
            <person name="Song Z."/>
            <person name="Gunde-Cimerman N."/>
        </authorList>
    </citation>
    <scope>NUCLEOTIDE SEQUENCE</scope>
    <source>
        <strain evidence="3">EXF-9298</strain>
    </source>
</reference>
<feature type="domain" description="DUF7223" evidence="2">
    <location>
        <begin position="598"/>
        <end position="783"/>
    </location>
</feature>
<sequence length="1457" mass="155138">MEQPLRKREEPVGYQSHNHLFPAIHPHLDKRDVAHLHSRQEHSLFYTKDGGIQLQDADMVATLDATFHWDAVILDHSAYVKNVTCQQDQMLIKLDSVGSLTAAKTNWTGDTIVFKTLTATAKGQQISVEQAIKEFNIVWGHWEAAGSPQAEQQVAPPVKIAAVSPSTSRSSTSCTDASQLVFDVSSFIIICLITCIFAYDKQLFPLFFSFVYCINSKFDELKCYKFPQTEHYKSACFNNIILKYEEFKHHSKIQRLKFTCIEQHNTAKASSSSSPANSRLSSKASVTSSLSSARSSSQSSRSPSGSSSQSSGTSLKSTSTPKSSSRLSTASSESSSTLRSPSQRSSSSTDRFKALVALAQSTASPLSVTADGTRSATSTSSLASNSTSRESFETLTPPTGTGKCGVVPSPMPSGISKYFSQVACDNEFDKNVDDFFTYLRDVANLNGALSRWAPNTGITSANIPEAGTSSVLTRRGIEKRGFGDFLSGVVKVLKFIVDVVIAVVKAVVTAVRNLAESLLPTWNPSASFTIPVALEPNSRLLDECPWGDGGFELWKWSPEDGGEAFDPLSFDTLAKMTGADQILTFKIDGVEQLPEPGVTVWCVDCGIHGSIYTTGSATFTIIGPTRLSLRLRGDLNANVQIGVDGFYQFERPILEIPLTPDIGLPGFSIPGVITIGPYLTVDLVAKIEVEAVGQILAGVNLDWPEMGMFVDFLLPGSAKSYGFSPIVTPVFKASGEITATASLGIPIGINLGVSVLDGIWEESLALVNTPAIQAVAEYSASYDNEEGVQLGGDECAGIYFYSNVVNSLELEVPFVGAFDLGKWEGPKFIEGCVNDNGVTTVRQQEQPAVGGKTRAGCDLVDNVFRNGDFDNGLSYWTPLMGFDNAEMGVRAEGTNSELSVHRETFDTGGCFIKTCAFGTCLASGECDGGCDSACPQPQGPWKFTVSQVVDLCTYSQYNAEVSGRVERGSDRTSCKVNKWFVEGADANSQWYKADIPFDRPILPKTSSNTGNLPIGLASTGGSQVAITIPAKDNAPSYKVKVGIEVECTSDDFDVRLDDFKLEPDPSAFTKRDLQAQRMMIVHPDLATFHDNATLQPRQVPAISAGTTLSQVSAAGSMPAISVSQAAPAISSGNAIPTIAAANDVPALGQPQAAPVLSEGIPIIQASNAVPAVESTQAAPVMPEGNAIPTIAAANAAPTVESTQAVPVIGAANAAPTLPPNLQAPSFDYVPGGKLAGGTYTLGAAVPTATAVFIGENKYKFPTFEDIMKSATVGVAGAVPTAGSGEPFTGWTTLTNLDTRQKSSLAAAEDGNFYMVGSTGAVSPGTQFYSENSIAFKDESERMFHYYPDTMSAYGVSRLRASQVLDTPLGAQLITLVPVSTPEGVVAYVAADTNGHNYLLAWCTAPRWQGSKVFLVSDYEKGLETLLSGDVQWIVTGNNVTECDPLVLTSQAGGLTPV</sequence>
<reference evidence="3" key="1">
    <citation type="journal article" date="2021" name="J Fungi (Basel)">
        <title>Virulence traits and population genomics of the black yeast Aureobasidium melanogenum.</title>
        <authorList>
            <person name="Cernosa A."/>
            <person name="Sun X."/>
            <person name="Gostincar C."/>
            <person name="Fang C."/>
            <person name="Gunde-Cimerman N."/>
            <person name="Song Z."/>
        </authorList>
    </citation>
    <scope>NUCLEOTIDE SEQUENCE</scope>
    <source>
        <strain evidence="3">EXF-9298</strain>
    </source>
</reference>
<evidence type="ECO:0000313" key="3">
    <source>
        <dbReference type="EMBL" id="KAG9983403.1"/>
    </source>
</evidence>
<organism evidence="3 4">
    <name type="scientific">Aureobasidium melanogenum</name>
    <name type="common">Aureobasidium pullulans var. melanogenum</name>
    <dbReference type="NCBI Taxonomy" id="46634"/>
    <lineage>
        <taxon>Eukaryota</taxon>
        <taxon>Fungi</taxon>
        <taxon>Dikarya</taxon>
        <taxon>Ascomycota</taxon>
        <taxon>Pezizomycotina</taxon>
        <taxon>Dothideomycetes</taxon>
        <taxon>Dothideomycetidae</taxon>
        <taxon>Dothideales</taxon>
        <taxon>Saccotheciaceae</taxon>
        <taxon>Aureobasidium</taxon>
    </lineage>
</organism>
<dbReference type="Proteomes" id="UP000729357">
    <property type="component" value="Unassembled WGS sequence"/>
</dbReference>
<feature type="region of interest" description="Disordered" evidence="1">
    <location>
        <begin position="292"/>
        <end position="349"/>
    </location>
</feature>
<feature type="non-terminal residue" evidence="3">
    <location>
        <position position="1"/>
    </location>
</feature>
<evidence type="ECO:0000313" key="4">
    <source>
        <dbReference type="Proteomes" id="UP000729357"/>
    </source>
</evidence>
<feature type="compositionally biased region" description="Low complexity" evidence="1">
    <location>
        <begin position="373"/>
        <end position="389"/>
    </location>
</feature>
<accession>A0A9P8FWR2</accession>
<comment type="caution">
    <text evidence="3">The sequence shown here is derived from an EMBL/GenBank/DDBJ whole genome shotgun (WGS) entry which is preliminary data.</text>
</comment>
<gene>
    <name evidence="3" type="ORF">KCU98_g6122</name>
</gene>
<dbReference type="Pfam" id="PF23865">
    <property type="entry name" value="DUF7223"/>
    <property type="match status" value="1"/>
</dbReference>
<name>A0A9P8FWR2_AURME</name>
<proteinExistence type="predicted"/>
<evidence type="ECO:0000256" key="1">
    <source>
        <dbReference type="SAM" id="MobiDB-lite"/>
    </source>
</evidence>
<feature type="compositionally biased region" description="Low complexity" evidence="1">
    <location>
        <begin position="292"/>
        <end position="348"/>
    </location>
</feature>
<dbReference type="EMBL" id="JAHFXS010000603">
    <property type="protein sequence ID" value="KAG9983403.1"/>
    <property type="molecule type" value="Genomic_DNA"/>
</dbReference>
<evidence type="ECO:0000259" key="2">
    <source>
        <dbReference type="Pfam" id="PF23865"/>
    </source>
</evidence>
<dbReference type="InterPro" id="IPR055647">
    <property type="entry name" value="DUF7223"/>
</dbReference>
<keyword evidence="4" id="KW-1185">Reference proteome</keyword>